<comment type="caution">
    <text evidence="1">The sequence shown here is derived from an EMBL/GenBank/DDBJ whole genome shotgun (WGS) entry which is preliminary data.</text>
</comment>
<organism evidence="1 2">
    <name type="scientific">Acidithrix ferrooxidans</name>
    <dbReference type="NCBI Taxonomy" id="1280514"/>
    <lineage>
        <taxon>Bacteria</taxon>
        <taxon>Bacillati</taxon>
        <taxon>Actinomycetota</taxon>
        <taxon>Acidimicrobiia</taxon>
        <taxon>Acidimicrobiales</taxon>
        <taxon>Acidimicrobiaceae</taxon>
        <taxon>Acidithrix</taxon>
    </lineage>
</organism>
<dbReference type="EMBL" id="JXYS01000109">
    <property type="protein sequence ID" value="KJF15950.1"/>
    <property type="molecule type" value="Genomic_DNA"/>
</dbReference>
<dbReference type="OrthoDB" id="3291843at2"/>
<name>A0A0D8HDC4_9ACTN</name>
<dbReference type="Proteomes" id="UP000032360">
    <property type="component" value="Unassembled WGS sequence"/>
</dbReference>
<evidence type="ECO:0000313" key="2">
    <source>
        <dbReference type="Proteomes" id="UP000032360"/>
    </source>
</evidence>
<dbReference type="AlphaFoldDB" id="A0A0D8HDC4"/>
<dbReference type="RefSeq" id="WP_052606866.1">
    <property type="nucleotide sequence ID" value="NZ_JXYS01000109.1"/>
</dbReference>
<sequence>MTRFDQDPERQDVALSGILDRMEEIVSSAKAMPLSASVLVSRDEMLYLISLAKDRFPAEMREAQWIIKEKAEYLDRVSLEAQEIMDQARNRAEAMVSKQEVVRQAQASANRIVMMAREDAARLRFDAEDYADQKLAEFEIALSRVMKAIKAGREKLAHTMAPVDPLPLEVEVGFGEGEIPFDQDLS</sequence>
<protein>
    <recommendedName>
        <fullName evidence="3">ATPase</fullName>
    </recommendedName>
</protein>
<reference evidence="1 2" key="1">
    <citation type="submission" date="2015-01" db="EMBL/GenBank/DDBJ databases">
        <title>Draft genome of the acidophilic iron oxidizer Acidithrix ferrooxidans strain Py-F3.</title>
        <authorList>
            <person name="Poehlein A."/>
            <person name="Eisen S."/>
            <person name="Schloemann M."/>
            <person name="Johnson B.D."/>
            <person name="Daniel R."/>
            <person name="Muehling M."/>
        </authorList>
    </citation>
    <scope>NUCLEOTIDE SEQUENCE [LARGE SCALE GENOMIC DNA]</scope>
    <source>
        <strain evidence="1 2">Py-F3</strain>
    </source>
</reference>
<keyword evidence="2" id="KW-1185">Reference proteome</keyword>
<gene>
    <name evidence="1" type="ORF">AXFE_31990</name>
</gene>
<evidence type="ECO:0000313" key="1">
    <source>
        <dbReference type="EMBL" id="KJF15950.1"/>
    </source>
</evidence>
<proteinExistence type="predicted"/>
<dbReference type="STRING" id="1280514.AXFE_31990"/>
<evidence type="ECO:0008006" key="3">
    <source>
        <dbReference type="Google" id="ProtNLM"/>
    </source>
</evidence>
<accession>A0A0D8HDC4</accession>